<feature type="signal peptide" evidence="1">
    <location>
        <begin position="1"/>
        <end position="32"/>
    </location>
</feature>
<name>A0A1H6N6R8_9GAMM</name>
<keyword evidence="1" id="KW-0732">Signal</keyword>
<evidence type="ECO:0000313" key="2">
    <source>
        <dbReference type="EMBL" id="SEI10371.1"/>
    </source>
</evidence>
<evidence type="ECO:0000313" key="3">
    <source>
        <dbReference type="Proteomes" id="UP000199371"/>
    </source>
</evidence>
<gene>
    <name evidence="2" type="ORF">SAMN05660691_03687</name>
</gene>
<dbReference type="EMBL" id="FNXF01000019">
    <property type="protein sequence ID" value="SEI10371.1"/>
    <property type="molecule type" value="Genomic_DNA"/>
</dbReference>
<dbReference type="AlphaFoldDB" id="A0A1H6N6R8"/>
<dbReference type="Proteomes" id="UP000199371">
    <property type="component" value="Unassembled WGS sequence"/>
</dbReference>
<protein>
    <submittedName>
        <fullName evidence="2">Plastocyanin</fullName>
    </submittedName>
</protein>
<proteinExistence type="predicted"/>
<dbReference type="STRING" id="173990.SAMN05660691_03687"/>
<evidence type="ECO:0000256" key="1">
    <source>
        <dbReference type="SAM" id="SignalP"/>
    </source>
</evidence>
<feature type="chain" id="PRO_5011679816" evidence="1">
    <location>
        <begin position="33"/>
        <end position="208"/>
    </location>
</feature>
<dbReference type="GO" id="GO:0030246">
    <property type="term" value="F:carbohydrate binding"/>
    <property type="evidence" value="ECO:0007669"/>
    <property type="project" value="InterPro"/>
</dbReference>
<reference evidence="3" key="1">
    <citation type="submission" date="2016-10" db="EMBL/GenBank/DDBJ databases">
        <authorList>
            <person name="Varghese N."/>
            <person name="Submissions S."/>
        </authorList>
    </citation>
    <scope>NUCLEOTIDE SEQUENCE [LARGE SCALE GENOMIC DNA]</scope>
    <source>
        <strain evidence="3">DSM 17616</strain>
    </source>
</reference>
<dbReference type="CDD" id="cd04221">
    <property type="entry name" value="MauL"/>
    <property type="match status" value="1"/>
</dbReference>
<dbReference type="InterPro" id="IPR034242">
    <property type="entry name" value="MauL"/>
</dbReference>
<dbReference type="InterPro" id="IPR013784">
    <property type="entry name" value="Carb-bd-like_fold"/>
</dbReference>
<dbReference type="Gene3D" id="2.60.40.420">
    <property type="entry name" value="Cupredoxins - blue copper proteins"/>
    <property type="match status" value="1"/>
</dbReference>
<keyword evidence="3" id="KW-1185">Reference proteome</keyword>
<dbReference type="SUPFAM" id="SSF49452">
    <property type="entry name" value="Starch-binding domain-like"/>
    <property type="match status" value="1"/>
</dbReference>
<dbReference type="InterPro" id="IPR008972">
    <property type="entry name" value="Cupredoxin"/>
</dbReference>
<dbReference type="SUPFAM" id="SSF49503">
    <property type="entry name" value="Cupredoxins"/>
    <property type="match status" value="1"/>
</dbReference>
<sequence>MAVRWQVSPLNLKQPRYLLLAAAFLLPPVALAAKLEVQVQNSIGQPMAGAVVFLESAAASAAVTPVATAQIIQRDTTFIPEVLVIPRGSAVTFPNKDTVRHHVYSFSAIKPFELKLYVGTPTDPVVFEQSGVAALGCNIHDQMIAWVVVLDTPYYSHTNNDGLAVLSNVPPGDYTLRVWHKTLLSEADVAKQPLSLSSKTPLQQVKLK</sequence>
<organism evidence="2 3">
    <name type="scientific">Rheinheimera pacifica</name>
    <dbReference type="NCBI Taxonomy" id="173990"/>
    <lineage>
        <taxon>Bacteria</taxon>
        <taxon>Pseudomonadati</taxon>
        <taxon>Pseudomonadota</taxon>
        <taxon>Gammaproteobacteria</taxon>
        <taxon>Chromatiales</taxon>
        <taxon>Chromatiaceae</taxon>
        <taxon>Rheinheimera</taxon>
    </lineage>
</organism>
<accession>A0A1H6N6R8</accession>